<comment type="similarity">
    <text evidence="1">Belongs to the ATP-dependent AMP-binding enzyme family.</text>
</comment>
<dbReference type="PANTHER" id="PTHR22754:SF32">
    <property type="entry name" value="DISCO-INTERACTING PROTEIN 2"/>
    <property type="match status" value="1"/>
</dbReference>
<dbReference type="Pfam" id="PF00501">
    <property type="entry name" value="AMP-binding"/>
    <property type="match status" value="1"/>
</dbReference>
<dbReference type="Gene3D" id="3.40.50.12780">
    <property type="entry name" value="N-terminal domain of ligase-like"/>
    <property type="match status" value="1"/>
</dbReference>
<dbReference type="InterPro" id="IPR045851">
    <property type="entry name" value="AMP-bd_C_sf"/>
</dbReference>
<proteinExistence type="inferred from homology"/>
<evidence type="ECO:0000256" key="2">
    <source>
        <dbReference type="ARBA" id="ARBA00022598"/>
    </source>
</evidence>
<keyword evidence="3" id="KW-0276">Fatty acid metabolism</keyword>
<dbReference type="EMBL" id="WBMS02000013">
    <property type="protein sequence ID" value="MWA02368.1"/>
    <property type="molecule type" value="Genomic_DNA"/>
</dbReference>
<dbReference type="GO" id="GO:0070566">
    <property type="term" value="F:adenylyltransferase activity"/>
    <property type="evidence" value="ECO:0007669"/>
    <property type="project" value="TreeGrafter"/>
</dbReference>
<name>A0A6I4M895_9ACTN</name>
<keyword evidence="2" id="KW-0436">Ligase</keyword>
<dbReference type="InterPro" id="IPR000873">
    <property type="entry name" value="AMP-dep_synth/lig_dom"/>
</dbReference>
<protein>
    <submittedName>
        <fullName evidence="7">AMP-binding protein</fullName>
    </submittedName>
</protein>
<dbReference type="GO" id="GO:0071766">
    <property type="term" value="P:Actinobacterium-type cell wall biogenesis"/>
    <property type="evidence" value="ECO:0007669"/>
    <property type="project" value="UniProtKB-ARBA"/>
</dbReference>
<dbReference type="PANTHER" id="PTHR22754">
    <property type="entry name" value="DISCO-INTERACTING PROTEIN 2 DIP2 -RELATED"/>
    <property type="match status" value="1"/>
</dbReference>
<dbReference type="FunFam" id="3.40.50.12780:FF:000013">
    <property type="entry name" value="Long-chain-fatty-acid--AMP ligase FadD32"/>
    <property type="match status" value="1"/>
</dbReference>
<dbReference type="Proteomes" id="UP000462055">
    <property type="component" value="Unassembled WGS sequence"/>
</dbReference>
<dbReference type="Gene3D" id="3.30.300.30">
    <property type="match status" value="1"/>
</dbReference>
<organism evidence="7 9">
    <name type="scientific">Actinomadura physcomitrii</name>
    <dbReference type="NCBI Taxonomy" id="2650748"/>
    <lineage>
        <taxon>Bacteria</taxon>
        <taxon>Bacillati</taxon>
        <taxon>Actinomycetota</taxon>
        <taxon>Actinomycetes</taxon>
        <taxon>Streptosporangiales</taxon>
        <taxon>Thermomonosporaceae</taxon>
        <taxon>Actinomadura</taxon>
    </lineage>
</organism>
<dbReference type="InterPro" id="IPR025110">
    <property type="entry name" value="AMP-bd_C"/>
</dbReference>
<comment type="caution">
    <text evidence="7">The sequence shown here is derived from an EMBL/GenBank/DDBJ whole genome shotgun (WGS) entry which is preliminary data.</text>
</comment>
<reference evidence="7 9" key="1">
    <citation type="submission" date="2019-12" db="EMBL/GenBank/DDBJ databases">
        <title>Actinomadura physcomitrii sp. nov., a novel actinomycete isolated from moss [Physcomitrium sphaericum (Ludw) Fuernr].</title>
        <authorList>
            <person name="Zhuang X."/>
        </authorList>
    </citation>
    <scope>NUCLEOTIDE SEQUENCE [LARGE SCALE GENOMIC DNA]</scope>
    <source>
        <strain evidence="7 9">LD22</strain>
    </source>
</reference>
<dbReference type="CDD" id="cd05931">
    <property type="entry name" value="FAAL"/>
    <property type="match status" value="1"/>
</dbReference>
<gene>
    <name evidence="7" type="ORF">F8568_018745</name>
    <name evidence="8" type="ORF">F8568_022305</name>
</gene>
<dbReference type="GO" id="GO:0016874">
    <property type="term" value="F:ligase activity"/>
    <property type="evidence" value="ECO:0007669"/>
    <property type="project" value="UniProtKB-KW"/>
</dbReference>
<evidence type="ECO:0000256" key="4">
    <source>
        <dbReference type="ARBA" id="ARBA00023098"/>
    </source>
</evidence>
<accession>A0A6I4M895</accession>
<dbReference type="SUPFAM" id="SSF56801">
    <property type="entry name" value="Acetyl-CoA synthetase-like"/>
    <property type="match status" value="1"/>
</dbReference>
<keyword evidence="4" id="KW-0443">Lipid metabolism</keyword>
<dbReference type="EMBL" id="WBMS02000017">
    <property type="protein sequence ID" value="MWA03060.1"/>
    <property type="molecule type" value="Genomic_DNA"/>
</dbReference>
<dbReference type="GO" id="GO:0006633">
    <property type="term" value="P:fatty acid biosynthetic process"/>
    <property type="evidence" value="ECO:0007669"/>
    <property type="project" value="TreeGrafter"/>
</dbReference>
<evidence type="ECO:0000313" key="9">
    <source>
        <dbReference type="Proteomes" id="UP000462055"/>
    </source>
</evidence>
<dbReference type="InterPro" id="IPR042099">
    <property type="entry name" value="ANL_N_sf"/>
</dbReference>
<evidence type="ECO:0000259" key="6">
    <source>
        <dbReference type="Pfam" id="PF23024"/>
    </source>
</evidence>
<dbReference type="InterPro" id="IPR040097">
    <property type="entry name" value="FAAL/FAAC"/>
</dbReference>
<keyword evidence="9" id="KW-1185">Reference proteome</keyword>
<feature type="domain" description="AMP-binding enzyme C-terminal" evidence="6">
    <location>
        <begin position="467"/>
        <end position="580"/>
    </location>
</feature>
<sequence length="594" mass="64734">MTPPLGSMIDSPLISELGRWAKEIPHERAFSFVDYGRDTQGRRTDISWSELDGRVRGVAAALRRTGDSGQRVAIVAPQSLEYIVGFLGAMYAGMVSVPLFTPDLPGHRERLTAILRDADADCVLTTAALRSRVRELLNQSTAQRHQDIVVMDSIDPAPDWEPEKVRPSDPAYLQYTSGSTRIPAGAVITHGNLAANARQIWAAGAGTPRSSVQVMWLPLFHDMGLVSTIGLPLVHGNSAVLMDPLAFVMRPVRWLQLLSAEQGDTFTAGPNFAYEMLVDRVSEKEKIGLDLSRVKVFMNGAEPVRPKTLKHFQKAFQQCGLRSSAPCAAYGLAEATVYVSAGSADAPPTIRHFDALALAEGVARPCDREAPEATALVACGAPIGQTVAVVDPRTHYRQPARHIGEIWVHGPNVADGYWGRSKETASTFEARLNSGTDASTPHGPWLRTGDLGFWYAGELYVTGRIKDLIIIDGRNHYPQDIEYTAQDAHPGIRPEHVAAFAVDNRGTESAVILAERNRRIPLQHCDPQAIEQAVRTAVHQHHGLVLWDFVLVEPGGITRTSSGKLARAACRASYLAADVRTTIDRLALKQGAEQ</sequence>
<evidence type="ECO:0000259" key="5">
    <source>
        <dbReference type="Pfam" id="PF00501"/>
    </source>
</evidence>
<dbReference type="Pfam" id="PF23024">
    <property type="entry name" value="AMP-dom_DIP2-like"/>
    <property type="match status" value="1"/>
</dbReference>
<evidence type="ECO:0000256" key="3">
    <source>
        <dbReference type="ARBA" id="ARBA00022832"/>
    </source>
</evidence>
<dbReference type="GO" id="GO:0005886">
    <property type="term" value="C:plasma membrane"/>
    <property type="evidence" value="ECO:0007669"/>
    <property type="project" value="TreeGrafter"/>
</dbReference>
<evidence type="ECO:0000313" key="8">
    <source>
        <dbReference type="EMBL" id="MWA03060.1"/>
    </source>
</evidence>
<evidence type="ECO:0000313" key="7">
    <source>
        <dbReference type="EMBL" id="MWA02368.1"/>
    </source>
</evidence>
<evidence type="ECO:0000256" key="1">
    <source>
        <dbReference type="ARBA" id="ARBA00006432"/>
    </source>
</evidence>
<feature type="domain" description="AMP-dependent synthetase/ligase" evidence="5">
    <location>
        <begin position="19"/>
        <end position="418"/>
    </location>
</feature>
<dbReference type="AlphaFoldDB" id="A0A6I4M895"/>